<sequence length="306" mass="32855">MNSATPSDSATGGGRVADGPATTPDTSTVETVDGVRFTVRRLAAADPTAPVVLILPAMAMKARNYQSLAKALHATGLSVATVDLRAHGEAEPALGEHTDFGYREMLEIDLPAIVSAIEEHFPQAPLHLFGHSLGGQLALLFAAAEPERVAGVTVIGTGTVFWWAFGPRRWFEALSQIQWIGLVARVKGHWPGGVLIPAPMPGGVMVDWSIHSLTSYYRPRGTTRRYNSLLAEMTLPVLAISLSEDVLGPKSNVDFLVSRMPAAQVTQWHIDADSAVEHRDHFAWLKDSPAIATQVSRWITTGSAPA</sequence>
<dbReference type="EMBL" id="SNXK01000004">
    <property type="protein sequence ID" value="TDP38095.1"/>
    <property type="molecule type" value="Genomic_DNA"/>
</dbReference>
<organism evidence="4 5">
    <name type="scientific">Nocardia ignorata</name>
    <dbReference type="NCBI Taxonomy" id="145285"/>
    <lineage>
        <taxon>Bacteria</taxon>
        <taxon>Bacillati</taxon>
        <taxon>Actinomycetota</taxon>
        <taxon>Actinomycetes</taxon>
        <taxon>Mycobacteriales</taxon>
        <taxon>Nocardiaceae</taxon>
        <taxon>Nocardia</taxon>
    </lineage>
</organism>
<feature type="region of interest" description="Disordered" evidence="2">
    <location>
        <begin position="1"/>
        <end position="29"/>
    </location>
</feature>
<accession>A0A4R6PJJ7</accession>
<dbReference type="InterPro" id="IPR029058">
    <property type="entry name" value="AB_hydrolase_fold"/>
</dbReference>
<dbReference type="Gene3D" id="3.40.50.1820">
    <property type="entry name" value="alpha/beta hydrolase"/>
    <property type="match status" value="1"/>
</dbReference>
<dbReference type="RefSeq" id="WP_067489076.1">
    <property type="nucleotide sequence ID" value="NZ_SNXK01000004.1"/>
</dbReference>
<comment type="caution">
    <text evidence="4">The sequence shown here is derived from an EMBL/GenBank/DDBJ whole genome shotgun (WGS) entry which is preliminary data.</text>
</comment>
<dbReference type="InterPro" id="IPR000073">
    <property type="entry name" value="AB_hydrolase_1"/>
</dbReference>
<gene>
    <name evidence="4" type="ORF">DFR75_104448</name>
</gene>
<keyword evidence="1 4" id="KW-0378">Hydrolase</keyword>
<evidence type="ECO:0000256" key="2">
    <source>
        <dbReference type="SAM" id="MobiDB-lite"/>
    </source>
</evidence>
<dbReference type="GO" id="GO:0016787">
    <property type="term" value="F:hydrolase activity"/>
    <property type="evidence" value="ECO:0007669"/>
    <property type="project" value="UniProtKB-KW"/>
</dbReference>
<reference evidence="4 5" key="1">
    <citation type="submission" date="2019-03" db="EMBL/GenBank/DDBJ databases">
        <title>Genomic Encyclopedia of Type Strains, Phase IV (KMG-IV): sequencing the most valuable type-strain genomes for metagenomic binning, comparative biology and taxonomic classification.</title>
        <authorList>
            <person name="Goeker M."/>
        </authorList>
    </citation>
    <scope>NUCLEOTIDE SEQUENCE [LARGE SCALE GENOMIC DNA]</scope>
    <source>
        <strain evidence="4 5">DSM 44496</strain>
    </source>
</reference>
<evidence type="ECO:0000259" key="3">
    <source>
        <dbReference type="Pfam" id="PF00561"/>
    </source>
</evidence>
<dbReference type="PANTHER" id="PTHR46118">
    <property type="entry name" value="PROTEIN ABHD11"/>
    <property type="match status" value="1"/>
</dbReference>
<dbReference type="Proteomes" id="UP000295087">
    <property type="component" value="Unassembled WGS sequence"/>
</dbReference>
<feature type="compositionally biased region" description="Polar residues" evidence="2">
    <location>
        <begin position="1"/>
        <end position="10"/>
    </location>
</feature>
<name>A0A4R6PJJ7_NOCIG</name>
<dbReference type="Pfam" id="PF00561">
    <property type="entry name" value="Abhydrolase_1"/>
    <property type="match status" value="1"/>
</dbReference>
<dbReference type="SUPFAM" id="SSF53474">
    <property type="entry name" value="alpha/beta-Hydrolases"/>
    <property type="match status" value="1"/>
</dbReference>
<dbReference type="AlphaFoldDB" id="A0A4R6PJJ7"/>
<dbReference type="InterPro" id="IPR017208">
    <property type="entry name" value="UCP037442_abhydr"/>
</dbReference>
<protein>
    <submittedName>
        <fullName evidence="4">Putative alpha/beta hydrolase</fullName>
    </submittedName>
</protein>
<dbReference type="PIRSF" id="PIRSF037442">
    <property type="entry name" value="UCP037442_abhydr"/>
    <property type="match status" value="1"/>
</dbReference>
<feature type="domain" description="AB hydrolase-1" evidence="3">
    <location>
        <begin position="50"/>
        <end position="168"/>
    </location>
</feature>
<evidence type="ECO:0000313" key="4">
    <source>
        <dbReference type="EMBL" id="TDP38095.1"/>
    </source>
</evidence>
<evidence type="ECO:0000313" key="5">
    <source>
        <dbReference type="Proteomes" id="UP000295087"/>
    </source>
</evidence>
<evidence type="ECO:0000256" key="1">
    <source>
        <dbReference type="ARBA" id="ARBA00022801"/>
    </source>
</evidence>
<proteinExistence type="predicted"/>
<keyword evidence="5" id="KW-1185">Reference proteome</keyword>
<dbReference type="PANTHER" id="PTHR46118:SF4">
    <property type="entry name" value="PROTEIN ABHD11"/>
    <property type="match status" value="1"/>
</dbReference>